<organism evidence="1 2">
    <name type="scientific">Brucella pseudogrignonensis</name>
    <dbReference type="NCBI Taxonomy" id="419475"/>
    <lineage>
        <taxon>Bacteria</taxon>
        <taxon>Pseudomonadati</taxon>
        <taxon>Pseudomonadota</taxon>
        <taxon>Alphaproteobacteria</taxon>
        <taxon>Hyphomicrobiales</taxon>
        <taxon>Brucellaceae</taxon>
        <taxon>Brucella/Ochrobactrum group</taxon>
        <taxon>Brucella</taxon>
    </lineage>
</organism>
<name>A0A256GU40_9HYPH</name>
<evidence type="ECO:0000313" key="2">
    <source>
        <dbReference type="Proteomes" id="UP000216188"/>
    </source>
</evidence>
<dbReference type="Proteomes" id="UP000216188">
    <property type="component" value="Unassembled WGS sequence"/>
</dbReference>
<proteinExistence type="predicted"/>
<sequence>MQHNGIVPAITRQIAFSEAIHGCFMGDIESPYQKDDSKR</sequence>
<protein>
    <submittedName>
        <fullName evidence="1">Uncharacterized protein</fullName>
    </submittedName>
</protein>
<reference evidence="1 2" key="1">
    <citation type="submission" date="2017-07" db="EMBL/GenBank/DDBJ databases">
        <title>Phylogenetic study on the rhizospheric bacterium Ochrobactrum sp. A44.</title>
        <authorList>
            <person name="Krzyzanowska D.M."/>
            <person name="Ossowicki A."/>
            <person name="Rajewska M."/>
            <person name="Maciag T."/>
            <person name="Kaczynski Z."/>
            <person name="Czerwicka M."/>
            <person name="Jafra S."/>
        </authorList>
    </citation>
    <scope>NUCLEOTIDE SEQUENCE [LARGE SCALE GENOMIC DNA]</scope>
    <source>
        <strain evidence="1 2">CCUG 30717</strain>
    </source>
</reference>
<comment type="caution">
    <text evidence="1">The sequence shown here is derived from an EMBL/GenBank/DDBJ whole genome shotgun (WGS) entry which is preliminary data.</text>
</comment>
<dbReference type="EMBL" id="NNRM01000006">
    <property type="protein sequence ID" value="OYR30266.1"/>
    <property type="molecule type" value="Genomic_DNA"/>
</dbReference>
<evidence type="ECO:0000313" key="1">
    <source>
        <dbReference type="EMBL" id="OYR30266.1"/>
    </source>
</evidence>
<accession>A0A256GU40</accession>
<gene>
    <name evidence="1" type="ORF">CEV34_0435</name>
</gene>
<dbReference type="AlphaFoldDB" id="A0A256GU40"/>
<keyword evidence="2" id="KW-1185">Reference proteome</keyword>